<reference evidence="2" key="2">
    <citation type="submission" date="2025-09" db="UniProtKB">
        <authorList>
            <consortium name="Ensembl"/>
        </authorList>
    </citation>
    <scope>IDENTIFICATION</scope>
</reference>
<keyword evidence="1" id="KW-0732">Signal</keyword>
<organism evidence="2 3">
    <name type="scientific">Crocodylus porosus</name>
    <name type="common">Saltwater crocodile</name>
    <name type="synonym">Estuarine crocodile</name>
    <dbReference type="NCBI Taxonomy" id="8502"/>
    <lineage>
        <taxon>Eukaryota</taxon>
        <taxon>Metazoa</taxon>
        <taxon>Chordata</taxon>
        <taxon>Craniata</taxon>
        <taxon>Vertebrata</taxon>
        <taxon>Euteleostomi</taxon>
        <taxon>Archelosauria</taxon>
        <taxon>Archosauria</taxon>
        <taxon>Crocodylia</taxon>
        <taxon>Longirostres</taxon>
        <taxon>Crocodylidae</taxon>
        <taxon>Crocodylus</taxon>
    </lineage>
</organism>
<dbReference type="InterPro" id="IPR036610">
    <property type="entry name" value="PEBP-like_sf"/>
</dbReference>
<feature type="chain" id="PRO_5029801299" evidence="1">
    <location>
        <begin position="19"/>
        <end position="272"/>
    </location>
</feature>
<accession>A0A7M4G0L7</accession>
<protein>
    <submittedName>
        <fullName evidence="2">Phosphatidylethanolamine binding protein 4</fullName>
    </submittedName>
</protein>
<dbReference type="Gene3D" id="3.90.280.10">
    <property type="entry name" value="PEBP-like"/>
    <property type="match status" value="1"/>
</dbReference>
<dbReference type="PANTHER" id="PTHR11362:SF82">
    <property type="entry name" value="PHOSPHATIDYLETHANOLAMINE-BINDING PROTEIN 4"/>
    <property type="match status" value="1"/>
</dbReference>
<feature type="signal peptide" evidence="1">
    <location>
        <begin position="1"/>
        <end position="18"/>
    </location>
</feature>
<dbReference type="Proteomes" id="UP000594220">
    <property type="component" value="Unplaced"/>
</dbReference>
<reference evidence="2" key="1">
    <citation type="submission" date="2025-08" db="UniProtKB">
        <authorList>
            <consortium name="Ensembl"/>
        </authorList>
    </citation>
    <scope>IDENTIFICATION</scope>
</reference>
<sequence length="272" mass="30251">MKLQVAVLLAMGLVGVAAWKSKTLQHSEFMETCDFEKLDGPDSQFCQGDLQVFYPELGDVGCTYIPKCHQYRKRISKEWRDPEIKYPRAEKNKSYVLIMADPDAPSRSDPKFRFWRHWLVIDIQTTSAPRLHPGVATIAISSACTNSRLMRPSPSVQRKQHPWVPGHWSGLSSSFDSDPLWLRPSSSLSTTMTRSSINVCGQTQSLPARHSASVVASLCLPRLPQRAALPRTPRSPRLKKEMLVLVLLVTPGLDVTGPSSQSLPITAGSFLA</sequence>
<dbReference type="InterPro" id="IPR035810">
    <property type="entry name" value="PEBP_euk"/>
</dbReference>
<dbReference type="AlphaFoldDB" id="A0A7M4G0L7"/>
<dbReference type="SUPFAM" id="SSF49777">
    <property type="entry name" value="PEBP-like"/>
    <property type="match status" value="1"/>
</dbReference>
<evidence type="ECO:0000313" key="3">
    <source>
        <dbReference type="Proteomes" id="UP000594220"/>
    </source>
</evidence>
<keyword evidence="3" id="KW-1185">Reference proteome</keyword>
<dbReference type="InterPro" id="IPR008914">
    <property type="entry name" value="PEBP"/>
</dbReference>
<dbReference type="PANTHER" id="PTHR11362">
    <property type="entry name" value="PHOSPHATIDYLETHANOLAMINE-BINDING PROTEIN"/>
    <property type="match status" value="1"/>
</dbReference>
<proteinExistence type="predicted"/>
<name>A0A7M4G0L7_CROPO</name>
<evidence type="ECO:0000313" key="2">
    <source>
        <dbReference type="Ensembl" id="ENSCPRP00005020871.1"/>
    </source>
</evidence>
<dbReference type="GeneTree" id="ENSGT00940000162387"/>
<dbReference type="Ensembl" id="ENSCPRT00005024396.1">
    <property type="protein sequence ID" value="ENSCPRP00005020871.1"/>
    <property type="gene ID" value="ENSCPRG00005014531.1"/>
</dbReference>
<dbReference type="Pfam" id="PF01161">
    <property type="entry name" value="PBP"/>
    <property type="match status" value="1"/>
</dbReference>
<gene>
    <name evidence="2" type="primary">PEBP4</name>
</gene>
<evidence type="ECO:0000256" key="1">
    <source>
        <dbReference type="SAM" id="SignalP"/>
    </source>
</evidence>